<evidence type="ECO:0000313" key="2">
    <source>
        <dbReference type="Proteomes" id="UP001139408"/>
    </source>
</evidence>
<protein>
    <submittedName>
        <fullName evidence="1">Penicillin-binding protein</fullName>
    </submittedName>
</protein>
<evidence type="ECO:0000313" key="1">
    <source>
        <dbReference type="EMBL" id="MCL1107710.1"/>
    </source>
</evidence>
<proteinExistence type="predicted"/>
<dbReference type="Proteomes" id="UP001139408">
    <property type="component" value="Unassembled WGS sequence"/>
</dbReference>
<keyword evidence="2" id="KW-1185">Reference proteome</keyword>
<accession>A0A9X2CBJ6</accession>
<dbReference type="RefSeq" id="WP_188923020.1">
    <property type="nucleotide sequence ID" value="NZ_BMQI01000083.1"/>
</dbReference>
<reference evidence="1" key="1">
    <citation type="submission" date="2022-01" db="EMBL/GenBank/DDBJ databases">
        <title>Whole genome-based taxonomy of the Shewanellaceae.</title>
        <authorList>
            <person name="Martin-Rodriguez A.J."/>
        </authorList>
    </citation>
    <scope>NUCLEOTIDE SEQUENCE</scope>
    <source>
        <strain evidence="1">DSM 23803</strain>
    </source>
</reference>
<gene>
    <name evidence="1" type="ORF">L2749_21150</name>
</gene>
<dbReference type="AlphaFoldDB" id="A0A9X2CBJ6"/>
<name>A0A9X2CBJ6_9GAMM</name>
<comment type="caution">
    <text evidence="1">The sequence shown here is derived from an EMBL/GenBank/DDBJ whole genome shotgun (WGS) entry which is preliminary data.</text>
</comment>
<dbReference type="EMBL" id="JAKILJ010000081">
    <property type="protein sequence ID" value="MCL1107710.1"/>
    <property type="molecule type" value="Genomic_DNA"/>
</dbReference>
<sequence>MSDKMSESALQALKIAFTYMPKAIEVTKYEYGDDYQKILDHIETVREMLLINDVDPEEVYGDINPESTPNSTY</sequence>
<organism evidence="1 2">
    <name type="scientific">Shewanella algicola</name>
    <dbReference type="NCBI Taxonomy" id="640633"/>
    <lineage>
        <taxon>Bacteria</taxon>
        <taxon>Pseudomonadati</taxon>
        <taxon>Pseudomonadota</taxon>
        <taxon>Gammaproteobacteria</taxon>
        <taxon>Alteromonadales</taxon>
        <taxon>Shewanellaceae</taxon>
        <taxon>Shewanella</taxon>
    </lineage>
</organism>